<dbReference type="InterPro" id="IPR050090">
    <property type="entry name" value="Tyrosine_recombinase_XerCD"/>
</dbReference>
<dbReference type="InterPro" id="IPR002104">
    <property type="entry name" value="Integrase_catalytic"/>
</dbReference>
<keyword evidence="2" id="KW-0229">DNA integration</keyword>
<dbReference type="GO" id="GO:0015074">
    <property type="term" value="P:DNA integration"/>
    <property type="evidence" value="ECO:0007669"/>
    <property type="project" value="UniProtKB-KW"/>
</dbReference>
<dbReference type="GO" id="GO:0006310">
    <property type="term" value="P:DNA recombination"/>
    <property type="evidence" value="ECO:0007669"/>
    <property type="project" value="UniProtKB-KW"/>
</dbReference>
<gene>
    <name evidence="8" type="ORF">CKF48_18200</name>
</gene>
<dbReference type="OrthoDB" id="107900at2"/>
<keyword evidence="4" id="KW-0233">DNA recombination</keyword>
<feature type="domain" description="Tyr recombinase" evidence="6">
    <location>
        <begin position="141"/>
        <end position="320"/>
    </location>
</feature>
<sequence length="330" mass="39095">MVSFLLLSDLELQVDNFMLYCTSKNLSQKTLRSYEQTLRLFALYMTERFEINEVEKIKSAHIRHYIKYLRERGKYTVVTDSASAMVNHPDSRTDFNKPVSDTTVANYLRNIKVFFNYLYNIEREIKVNPVENIENIKPVRKQKALLSSEDIVKVLRQFDITTFHGYRNWLITRLLLDTGMRISECLSLKPENLDFKNKAILIENPKNRQQRYVYFSYRMSTDLKRWLQYHDRFSSSEFVFPTTRGTELEVRNFEKTLREAGKKVDVPIHPHQLRNNFAKYYLLNGGDWVSLSRILGHSSVEVTQKAYLDFTDKEIGQKYQKHSPLNSLKI</sequence>
<comment type="similarity">
    <text evidence="1">Belongs to the 'phage' integrase family.</text>
</comment>
<dbReference type="PANTHER" id="PTHR30349">
    <property type="entry name" value="PHAGE INTEGRASE-RELATED"/>
    <property type="match status" value="1"/>
</dbReference>
<name>A0A248TLR3_9BACI</name>
<dbReference type="InterPro" id="IPR013762">
    <property type="entry name" value="Integrase-like_cat_sf"/>
</dbReference>
<dbReference type="InterPro" id="IPR010998">
    <property type="entry name" value="Integrase_recombinase_N"/>
</dbReference>
<dbReference type="RefSeq" id="WP_095372623.1">
    <property type="nucleotide sequence ID" value="NZ_CP022983.1"/>
</dbReference>
<dbReference type="InterPro" id="IPR011010">
    <property type="entry name" value="DNA_brk_join_enz"/>
</dbReference>
<dbReference type="CDD" id="cd00397">
    <property type="entry name" value="DNA_BRE_C"/>
    <property type="match status" value="1"/>
</dbReference>
<accession>A0A248TLR3</accession>
<dbReference type="GO" id="GO:0003677">
    <property type="term" value="F:DNA binding"/>
    <property type="evidence" value="ECO:0007669"/>
    <property type="project" value="UniProtKB-UniRule"/>
</dbReference>
<dbReference type="Proteomes" id="UP000215137">
    <property type="component" value="Chromosome"/>
</dbReference>
<evidence type="ECO:0000313" key="8">
    <source>
        <dbReference type="EMBL" id="ASV69059.1"/>
    </source>
</evidence>
<dbReference type="Pfam" id="PF02899">
    <property type="entry name" value="Phage_int_SAM_1"/>
    <property type="match status" value="1"/>
</dbReference>
<evidence type="ECO:0000256" key="4">
    <source>
        <dbReference type="ARBA" id="ARBA00023172"/>
    </source>
</evidence>
<dbReference type="Pfam" id="PF00589">
    <property type="entry name" value="Phage_integrase"/>
    <property type="match status" value="1"/>
</dbReference>
<dbReference type="SUPFAM" id="SSF56349">
    <property type="entry name" value="DNA breaking-rejoining enzymes"/>
    <property type="match status" value="1"/>
</dbReference>
<evidence type="ECO:0000259" key="7">
    <source>
        <dbReference type="PROSITE" id="PS51900"/>
    </source>
</evidence>
<evidence type="ECO:0000256" key="5">
    <source>
        <dbReference type="PROSITE-ProRule" id="PRU01248"/>
    </source>
</evidence>
<dbReference type="InterPro" id="IPR004107">
    <property type="entry name" value="Integrase_SAM-like_N"/>
</dbReference>
<dbReference type="InterPro" id="IPR044068">
    <property type="entry name" value="CB"/>
</dbReference>
<evidence type="ECO:0000256" key="1">
    <source>
        <dbReference type="ARBA" id="ARBA00008857"/>
    </source>
</evidence>
<protein>
    <submittedName>
        <fullName evidence="8">Integrase</fullName>
    </submittedName>
</protein>
<dbReference type="PANTHER" id="PTHR30349:SF41">
    <property type="entry name" value="INTEGRASE_RECOMBINASE PROTEIN MJ0367-RELATED"/>
    <property type="match status" value="1"/>
</dbReference>
<evidence type="ECO:0000259" key="6">
    <source>
        <dbReference type="PROSITE" id="PS51898"/>
    </source>
</evidence>
<proteinExistence type="inferred from homology"/>
<dbReference type="KEGG" id="bko:CKF48_18200"/>
<dbReference type="AlphaFoldDB" id="A0A248TLR3"/>
<dbReference type="PROSITE" id="PS51900">
    <property type="entry name" value="CB"/>
    <property type="match status" value="1"/>
</dbReference>
<keyword evidence="3 5" id="KW-0238">DNA-binding</keyword>
<feature type="domain" description="Core-binding (CB)" evidence="7">
    <location>
        <begin position="8"/>
        <end position="119"/>
    </location>
</feature>
<evidence type="ECO:0000256" key="2">
    <source>
        <dbReference type="ARBA" id="ARBA00022908"/>
    </source>
</evidence>
<dbReference type="PROSITE" id="PS51898">
    <property type="entry name" value="TYR_RECOMBINASE"/>
    <property type="match status" value="1"/>
</dbReference>
<evidence type="ECO:0000313" key="9">
    <source>
        <dbReference type="Proteomes" id="UP000215137"/>
    </source>
</evidence>
<organism evidence="8 9">
    <name type="scientific">Cytobacillus kochii</name>
    <dbReference type="NCBI Taxonomy" id="859143"/>
    <lineage>
        <taxon>Bacteria</taxon>
        <taxon>Bacillati</taxon>
        <taxon>Bacillota</taxon>
        <taxon>Bacilli</taxon>
        <taxon>Bacillales</taxon>
        <taxon>Bacillaceae</taxon>
        <taxon>Cytobacillus</taxon>
    </lineage>
</organism>
<keyword evidence="9" id="KW-1185">Reference proteome</keyword>
<dbReference type="EMBL" id="CP022983">
    <property type="protein sequence ID" value="ASV69059.1"/>
    <property type="molecule type" value="Genomic_DNA"/>
</dbReference>
<evidence type="ECO:0000256" key="3">
    <source>
        <dbReference type="ARBA" id="ARBA00023125"/>
    </source>
</evidence>
<dbReference type="Gene3D" id="1.10.150.130">
    <property type="match status" value="1"/>
</dbReference>
<dbReference type="Gene3D" id="1.10.443.10">
    <property type="entry name" value="Intergrase catalytic core"/>
    <property type="match status" value="1"/>
</dbReference>
<reference evidence="8 9" key="1">
    <citation type="submission" date="2017-08" db="EMBL/GenBank/DDBJ databases">
        <title>Complete Genome Sequence of Bacillus kochii Oregon-R-modENCODE STRAIN BDGP4, isolated from Drosophila melanogaster gut.</title>
        <authorList>
            <person name="Wan K.H."/>
            <person name="Yu C."/>
            <person name="Park S."/>
            <person name="Hammonds A.S."/>
            <person name="Booth B.W."/>
            <person name="Celniker S.E."/>
        </authorList>
    </citation>
    <scope>NUCLEOTIDE SEQUENCE [LARGE SCALE GENOMIC DNA]</scope>
    <source>
        <strain evidence="8 9">BDGP4</strain>
    </source>
</reference>